<name>A0A402DRA9_9CELL</name>
<accession>A0A402DRA9</accession>
<reference evidence="1 2" key="1">
    <citation type="submission" date="2019-01" db="EMBL/GenBank/DDBJ databases">
        <title>Draft genome sequence of Cellulomonas takizawaensis strain TKZ-21.</title>
        <authorList>
            <person name="Yamamura H."/>
            <person name="Hayashi T."/>
            <person name="Hamada M."/>
            <person name="Serisawa Y."/>
            <person name="Matsuyama K."/>
            <person name="Nakagawa Y."/>
            <person name="Otoguro M."/>
            <person name="Yanagida F."/>
            <person name="Hayakawa M."/>
        </authorList>
    </citation>
    <scope>NUCLEOTIDE SEQUENCE [LARGE SCALE GENOMIC DNA]</scope>
    <source>
        <strain evidence="1 2">NBRC12680</strain>
    </source>
</reference>
<gene>
    <name evidence="1" type="ORF">CBZ_17100</name>
</gene>
<dbReference type="OrthoDB" id="3268233at2"/>
<dbReference type="Proteomes" id="UP000289954">
    <property type="component" value="Unassembled WGS sequence"/>
</dbReference>
<dbReference type="InterPro" id="IPR012340">
    <property type="entry name" value="NA-bd_OB-fold"/>
</dbReference>
<dbReference type="Gene3D" id="2.40.50.140">
    <property type="entry name" value="Nucleic acid-binding proteins"/>
    <property type="match status" value="1"/>
</dbReference>
<evidence type="ECO:0008006" key="3">
    <source>
        <dbReference type="Google" id="ProtNLM"/>
    </source>
</evidence>
<dbReference type="EMBL" id="BIMR01000117">
    <property type="protein sequence ID" value="GCE76654.1"/>
    <property type="molecule type" value="Genomic_DNA"/>
</dbReference>
<dbReference type="CDD" id="cd04488">
    <property type="entry name" value="RecG_wedge_OBF"/>
    <property type="match status" value="1"/>
</dbReference>
<comment type="caution">
    <text evidence="1">The sequence shown here is derived from an EMBL/GenBank/DDBJ whole genome shotgun (WGS) entry which is preliminary data.</text>
</comment>
<protein>
    <recommendedName>
        <fullName evidence="3">DNA-binding protein</fullName>
    </recommendedName>
</protein>
<dbReference type="AlphaFoldDB" id="A0A402DRA9"/>
<dbReference type="RefSeq" id="WP_130781252.1">
    <property type="nucleotide sequence ID" value="NZ_BIMR01000117.1"/>
</dbReference>
<proteinExistence type="predicted"/>
<evidence type="ECO:0000313" key="1">
    <source>
        <dbReference type="EMBL" id="GCE76654.1"/>
    </source>
</evidence>
<keyword evidence="2" id="KW-1185">Reference proteome</keyword>
<organism evidence="1 2">
    <name type="scientific">Cellulomonas biazotea</name>
    <dbReference type="NCBI Taxonomy" id="1709"/>
    <lineage>
        <taxon>Bacteria</taxon>
        <taxon>Bacillati</taxon>
        <taxon>Actinomycetota</taxon>
        <taxon>Actinomycetes</taxon>
        <taxon>Micrococcales</taxon>
        <taxon>Cellulomonadaceae</taxon>
        <taxon>Cellulomonas</taxon>
    </lineage>
</organism>
<evidence type="ECO:0000313" key="2">
    <source>
        <dbReference type="Proteomes" id="UP000289954"/>
    </source>
</evidence>
<sequence length="122" mass="13457">MSLKERLRKVVASQAEIEADEERADALRSVGCTAVESLPHRTRASVSGVIRSVVLRPREGVPALEAELYDGSGALDLVWLGRREIAGIAPGRRVRIEGLVCLVDGRRTVFNPRYELRPRPGE</sequence>